<dbReference type="EMBL" id="CADEBD010000293">
    <property type="protein sequence ID" value="CAB3233806.1"/>
    <property type="molecule type" value="Genomic_DNA"/>
</dbReference>
<protein>
    <submittedName>
        <fullName evidence="2">Uncharacterized protein</fullName>
    </submittedName>
</protein>
<reference evidence="2 3" key="1">
    <citation type="submission" date="2020-04" db="EMBL/GenBank/DDBJ databases">
        <authorList>
            <person name="Wallbank WR R."/>
            <person name="Pardo Diaz C."/>
            <person name="Kozak K."/>
            <person name="Martin S."/>
            <person name="Jiggins C."/>
            <person name="Moest M."/>
            <person name="Warren A I."/>
            <person name="Byers J.R.P. K."/>
            <person name="Montejo-Kovacevich G."/>
            <person name="Yen C E."/>
        </authorList>
    </citation>
    <scope>NUCLEOTIDE SEQUENCE [LARGE SCALE GENOMIC DNA]</scope>
</reference>
<evidence type="ECO:0000256" key="1">
    <source>
        <dbReference type="SAM" id="MobiDB-lite"/>
    </source>
</evidence>
<evidence type="ECO:0000313" key="3">
    <source>
        <dbReference type="Proteomes" id="UP000494256"/>
    </source>
</evidence>
<sequence>MYGVVQSPTRDNLNKFSSSKVPSRQQRWSRCKCFHCTGRTYSNCSQQTTPKCQGSRPSAAPIYEWVVDPKFGYYDVLYLQIVHLGLQKSCCEKYKST</sequence>
<comment type="caution">
    <text evidence="2">The sequence shown here is derived from an EMBL/GenBank/DDBJ whole genome shotgun (WGS) entry which is preliminary data.</text>
</comment>
<dbReference type="AlphaFoldDB" id="A0A8S0ZKP5"/>
<accession>A0A8S0ZKP5</accession>
<dbReference type="Proteomes" id="UP000494256">
    <property type="component" value="Unassembled WGS sequence"/>
</dbReference>
<feature type="region of interest" description="Disordered" evidence="1">
    <location>
        <begin position="1"/>
        <end position="26"/>
    </location>
</feature>
<evidence type="ECO:0000313" key="2">
    <source>
        <dbReference type="EMBL" id="CAB3233806.1"/>
    </source>
</evidence>
<gene>
    <name evidence="2" type="ORF">APLA_LOCUS6243</name>
</gene>
<dbReference type="OrthoDB" id="5584001at2759"/>
<organism evidence="2 3">
    <name type="scientific">Arctia plantaginis</name>
    <name type="common">Wood tiger moth</name>
    <name type="synonym">Phalaena plantaginis</name>
    <dbReference type="NCBI Taxonomy" id="874455"/>
    <lineage>
        <taxon>Eukaryota</taxon>
        <taxon>Metazoa</taxon>
        <taxon>Ecdysozoa</taxon>
        <taxon>Arthropoda</taxon>
        <taxon>Hexapoda</taxon>
        <taxon>Insecta</taxon>
        <taxon>Pterygota</taxon>
        <taxon>Neoptera</taxon>
        <taxon>Endopterygota</taxon>
        <taxon>Lepidoptera</taxon>
        <taxon>Glossata</taxon>
        <taxon>Ditrysia</taxon>
        <taxon>Noctuoidea</taxon>
        <taxon>Erebidae</taxon>
        <taxon>Arctiinae</taxon>
        <taxon>Arctia</taxon>
    </lineage>
</organism>
<proteinExistence type="predicted"/>
<name>A0A8S0ZKP5_ARCPL</name>